<evidence type="ECO:0000256" key="2">
    <source>
        <dbReference type="RuleBase" id="RU361117"/>
    </source>
</evidence>
<dbReference type="NCBIfam" id="TIGR00685">
    <property type="entry name" value="T6PP"/>
    <property type="match status" value="1"/>
</dbReference>
<dbReference type="InterPro" id="IPR001830">
    <property type="entry name" value="Glyco_trans_20"/>
</dbReference>
<dbReference type="AlphaFoldDB" id="A0A0L6UWC4"/>
<evidence type="ECO:0000313" key="5">
    <source>
        <dbReference type="Proteomes" id="UP000037035"/>
    </source>
</evidence>
<dbReference type="STRING" id="27349.A0A0L6UWC4"/>
<evidence type="ECO:0000256" key="1">
    <source>
        <dbReference type="ARBA" id="ARBA00005409"/>
    </source>
</evidence>
<comment type="pathway">
    <text evidence="2">Glycan biosynthesis; trehalose biosynthesis.</text>
</comment>
<dbReference type="InterPro" id="IPR036412">
    <property type="entry name" value="HAD-like_sf"/>
</dbReference>
<evidence type="ECO:0000256" key="3">
    <source>
        <dbReference type="SAM" id="MobiDB-lite"/>
    </source>
</evidence>
<feature type="region of interest" description="Disordered" evidence="3">
    <location>
        <begin position="415"/>
        <end position="446"/>
    </location>
</feature>
<comment type="caution">
    <text evidence="4">The sequence shown here is derived from an EMBL/GenBank/DDBJ whole genome shotgun (WGS) entry which is preliminary data.</text>
</comment>
<proteinExistence type="inferred from homology"/>
<dbReference type="Gene3D" id="3.40.50.1000">
    <property type="entry name" value="HAD superfamily/HAD-like"/>
    <property type="match status" value="2"/>
</dbReference>
<gene>
    <name evidence="4" type="primary">otsB</name>
    <name evidence="4" type="ORF">VP01_3536g1</name>
</gene>
<comment type="cofactor">
    <cofactor evidence="2">
        <name>a divalent metal cation</name>
        <dbReference type="ChEBI" id="CHEBI:60240"/>
    </cofactor>
</comment>
<comment type="function">
    <text evidence="2">Removes the phosphate from trehalose 6-phosphate to produce free trehalose.</text>
</comment>
<dbReference type="GO" id="GO:0005829">
    <property type="term" value="C:cytosol"/>
    <property type="evidence" value="ECO:0007669"/>
    <property type="project" value="TreeGrafter"/>
</dbReference>
<accession>A0A0L6UWC4</accession>
<protein>
    <recommendedName>
        <fullName evidence="2">Trehalose 6-phosphate phosphatase</fullName>
        <ecNumber evidence="2">3.1.3.12</ecNumber>
    </recommendedName>
</protein>
<reference evidence="4 5" key="1">
    <citation type="submission" date="2015-08" db="EMBL/GenBank/DDBJ databases">
        <title>Next Generation Sequencing and Analysis of the Genome of Puccinia sorghi L Schw, the Causal Agent of Maize Common Rust.</title>
        <authorList>
            <person name="Rochi L."/>
            <person name="Burguener G."/>
            <person name="Darino M."/>
            <person name="Turjanski A."/>
            <person name="Kreff E."/>
            <person name="Dieguez M.J."/>
            <person name="Sacco F."/>
        </authorList>
    </citation>
    <scope>NUCLEOTIDE SEQUENCE [LARGE SCALE GENOMIC DNA]</scope>
    <source>
        <strain evidence="4 5">RO10H11247</strain>
    </source>
</reference>
<evidence type="ECO:0000313" key="4">
    <source>
        <dbReference type="EMBL" id="KNZ52542.1"/>
    </source>
</evidence>
<dbReference type="OrthoDB" id="2507394at2759"/>
<keyword evidence="5" id="KW-1185">Reference proteome</keyword>
<dbReference type="Proteomes" id="UP000037035">
    <property type="component" value="Unassembled WGS sequence"/>
</dbReference>
<dbReference type="EMBL" id="LAVV01008542">
    <property type="protein sequence ID" value="KNZ52542.1"/>
    <property type="molecule type" value="Genomic_DNA"/>
</dbReference>
<dbReference type="UniPathway" id="UPA00299"/>
<dbReference type="PANTHER" id="PTHR10788:SF106">
    <property type="entry name" value="BCDNA.GH08860"/>
    <property type="match status" value="1"/>
</dbReference>
<dbReference type="SUPFAM" id="SSF56784">
    <property type="entry name" value="HAD-like"/>
    <property type="match status" value="1"/>
</dbReference>
<comment type="similarity">
    <text evidence="2">Belongs to the trehalose phosphatase family.</text>
</comment>
<dbReference type="GO" id="GO:0004805">
    <property type="term" value="F:trehalose-phosphatase activity"/>
    <property type="evidence" value="ECO:0007669"/>
    <property type="project" value="UniProtKB-EC"/>
</dbReference>
<comment type="similarity">
    <text evidence="1">In the N-terminal section; belongs to the glycosyltransferase 20 family.</text>
</comment>
<dbReference type="EC" id="3.1.3.12" evidence="2"/>
<dbReference type="InterPro" id="IPR003337">
    <property type="entry name" value="Trehalose_PPase"/>
</dbReference>
<dbReference type="InterPro" id="IPR023214">
    <property type="entry name" value="HAD_sf"/>
</dbReference>
<dbReference type="GO" id="GO:0005992">
    <property type="term" value="P:trehalose biosynthetic process"/>
    <property type="evidence" value="ECO:0007669"/>
    <property type="project" value="UniProtKB-UniPathway"/>
</dbReference>
<organism evidence="4 5">
    <name type="scientific">Puccinia sorghi</name>
    <dbReference type="NCBI Taxonomy" id="27349"/>
    <lineage>
        <taxon>Eukaryota</taxon>
        <taxon>Fungi</taxon>
        <taxon>Dikarya</taxon>
        <taxon>Basidiomycota</taxon>
        <taxon>Pucciniomycotina</taxon>
        <taxon>Pucciniomycetes</taxon>
        <taxon>Pucciniales</taxon>
        <taxon>Pucciniaceae</taxon>
        <taxon>Puccinia</taxon>
    </lineage>
</organism>
<name>A0A0L6UWC4_9BASI</name>
<dbReference type="GO" id="GO:0003825">
    <property type="term" value="F:alpha,alpha-trehalose-phosphate synthase (UDP-forming) activity"/>
    <property type="evidence" value="ECO:0007669"/>
    <property type="project" value="TreeGrafter"/>
</dbReference>
<comment type="catalytic activity">
    <reaction evidence="2">
        <text>alpha,alpha-trehalose 6-phosphate + H2O = alpha,alpha-trehalose + phosphate</text>
        <dbReference type="Rhea" id="RHEA:23420"/>
        <dbReference type="ChEBI" id="CHEBI:15377"/>
        <dbReference type="ChEBI" id="CHEBI:16551"/>
        <dbReference type="ChEBI" id="CHEBI:43474"/>
        <dbReference type="ChEBI" id="CHEBI:58429"/>
        <dbReference type="EC" id="3.1.3.12"/>
    </reaction>
</comment>
<dbReference type="Pfam" id="PF02358">
    <property type="entry name" value="Trehalose_PPase"/>
    <property type="match status" value="1"/>
</dbReference>
<dbReference type="VEuPathDB" id="FungiDB:VP01_3536g1"/>
<dbReference type="PANTHER" id="PTHR10788">
    <property type="entry name" value="TREHALOSE-6-PHOSPHATE SYNTHASE"/>
    <property type="match status" value="1"/>
</dbReference>
<keyword evidence="2 4" id="KW-0378">Hydrolase</keyword>
<sequence length="446" mass="49894">MVICLQVTTARSVAMDSAALPPGTSDAQQQSWAAETLKMTNCVIGGRAGLFDNPYWLDNNTPDCVDERGMAATYSCGNNPQPDIRHMLVGFIMVLVLGWRNTCRARSTTGALTLVGLFNGSAQAAGIRNDRLFGQGQVFEPTQDLVGEPSDSARQVQDVNHCYEADFSLFFPGKTLIALDNDGVLSPKHATKDQKQSARDLLKKLGCIPNIEVWVVSARSLSSLRFKYSGIPGVNLAAEHGTMLLPYGQSEQTVVIDGMSQIREEVIRIAERYNQMEMFVFDTQNVVAFKYNENWHGTEYADAALLELQRTLPSHIPLRQEAEKAYGEIKDPRIEKANFVAKLLQSGRFNSGIAIGDQITDEGMLRAMNKYQFHSVIVSRDSSQETRAKNKLNDVEEVHQLLRQLTIVKHEMAAVRRSDNSEGESRVKIWEKQHRAEQEEEERKKN</sequence>